<protein>
    <recommendedName>
        <fullName evidence="7">CCA-adding enzyme C-terminal domain-containing protein</fullName>
    </recommendedName>
</protein>
<dbReference type="SUPFAM" id="SSF81891">
    <property type="entry name" value="Poly A polymerase C-terminal region-like"/>
    <property type="match status" value="1"/>
</dbReference>
<dbReference type="GO" id="GO:0003723">
    <property type="term" value="F:RNA binding"/>
    <property type="evidence" value="ECO:0007669"/>
    <property type="project" value="UniProtKB-KW"/>
</dbReference>
<dbReference type="GO" id="GO:0016779">
    <property type="term" value="F:nucleotidyltransferase activity"/>
    <property type="evidence" value="ECO:0007669"/>
    <property type="project" value="UniProtKB-KW"/>
</dbReference>
<dbReference type="PANTHER" id="PTHR47545:SF2">
    <property type="entry name" value="CC-ADDING TRNA NUCLEOTIDYLTRANSFERASE"/>
    <property type="match status" value="1"/>
</dbReference>
<sequence>PGSDAFLGHAKEGAVITATILERLRFSAKEVKLVETMVRYHLRPGQMSQNELPSHRAIYRYFRDTGETGIDILFLSLADHLATRGPKLNMAQWQEHTQMVDYVLAQRFEQEALVIPSKLVDGHDLINIFGMSPGPKIGEFLEQVREAQASGELATRKEALSYIHERLLSKAA</sequence>
<keyword evidence="3" id="KW-0479">Metal-binding</keyword>
<reference evidence="8" key="1">
    <citation type="journal article" date="2014" name="Front. Microbiol.">
        <title>High frequency of phylogenetically diverse reductive dehalogenase-homologous genes in deep subseafloor sedimentary metagenomes.</title>
        <authorList>
            <person name="Kawai M."/>
            <person name="Futagami T."/>
            <person name="Toyoda A."/>
            <person name="Takaki Y."/>
            <person name="Nishi S."/>
            <person name="Hori S."/>
            <person name="Arai W."/>
            <person name="Tsubouchi T."/>
            <person name="Morono Y."/>
            <person name="Uchiyama I."/>
            <person name="Ito T."/>
            <person name="Fujiyama A."/>
            <person name="Inagaki F."/>
            <person name="Takami H."/>
        </authorList>
    </citation>
    <scope>NUCLEOTIDE SEQUENCE</scope>
    <source>
        <strain evidence="8">Expedition CK06-06</strain>
    </source>
</reference>
<evidence type="ECO:0000256" key="5">
    <source>
        <dbReference type="ARBA" id="ARBA00022842"/>
    </source>
</evidence>
<feature type="non-terminal residue" evidence="8">
    <location>
        <position position="1"/>
    </location>
</feature>
<evidence type="ECO:0000256" key="2">
    <source>
        <dbReference type="ARBA" id="ARBA00022695"/>
    </source>
</evidence>
<keyword evidence="5" id="KW-0460">Magnesium</keyword>
<feature type="domain" description="CCA-adding enzyme C-terminal" evidence="7">
    <location>
        <begin position="92"/>
        <end position="160"/>
    </location>
</feature>
<dbReference type="Gene3D" id="1.10.246.80">
    <property type="match status" value="1"/>
</dbReference>
<organism evidence="8">
    <name type="scientific">marine sediment metagenome</name>
    <dbReference type="NCBI Taxonomy" id="412755"/>
    <lineage>
        <taxon>unclassified sequences</taxon>
        <taxon>metagenomes</taxon>
        <taxon>ecological metagenomes</taxon>
    </lineage>
</organism>
<dbReference type="Gene3D" id="1.10.3090.10">
    <property type="entry name" value="cca-adding enzyme, domain 2"/>
    <property type="match status" value="1"/>
</dbReference>
<dbReference type="Pfam" id="PF13735">
    <property type="entry name" value="tRNA_NucTran2_2"/>
    <property type="match status" value="1"/>
</dbReference>
<gene>
    <name evidence="8" type="ORF">S06H3_48714</name>
</gene>
<evidence type="ECO:0000256" key="1">
    <source>
        <dbReference type="ARBA" id="ARBA00022694"/>
    </source>
</evidence>
<comment type="caution">
    <text evidence="8">The sequence shown here is derived from an EMBL/GenBank/DDBJ whole genome shotgun (WGS) entry which is preliminary data.</text>
</comment>
<dbReference type="GO" id="GO:0000166">
    <property type="term" value="F:nucleotide binding"/>
    <property type="evidence" value="ECO:0007669"/>
    <property type="project" value="UniProtKB-KW"/>
</dbReference>
<evidence type="ECO:0000256" key="4">
    <source>
        <dbReference type="ARBA" id="ARBA00022741"/>
    </source>
</evidence>
<dbReference type="InterPro" id="IPR050124">
    <property type="entry name" value="tRNA_CCA-adding_enzyme"/>
</dbReference>
<dbReference type="GO" id="GO:0008033">
    <property type="term" value="P:tRNA processing"/>
    <property type="evidence" value="ECO:0007669"/>
    <property type="project" value="UniProtKB-KW"/>
</dbReference>
<keyword evidence="4" id="KW-0547">Nucleotide-binding</keyword>
<evidence type="ECO:0000259" key="7">
    <source>
        <dbReference type="Pfam" id="PF13735"/>
    </source>
</evidence>
<dbReference type="InterPro" id="IPR032810">
    <property type="entry name" value="CCA-adding_enz_C"/>
</dbReference>
<dbReference type="EMBL" id="BARV01030695">
    <property type="protein sequence ID" value="GAI44201.1"/>
    <property type="molecule type" value="Genomic_DNA"/>
</dbReference>
<keyword evidence="6" id="KW-0694">RNA-binding</keyword>
<dbReference type="AlphaFoldDB" id="X1PNU0"/>
<keyword evidence="2" id="KW-0808">Transferase</keyword>
<keyword evidence="2" id="KW-0548">Nucleotidyltransferase</keyword>
<dbReference type="GO" id="GO:0046872">
    <property type="term" value="F:metal ion binding"/>
    <property type="evidence" value="ECO:0007669"/>
    <property type="project" value="UniProtKB-KW"/>
</dbReference>
<keyword evidence="1" id="KW-0819">tRNA processing</keyword>
<name>X1PNU0_9ZZZZ</name>
<accession>X1PNU0</accession>
<proteinExistence type="predicted"/>
<evidence type="ECO:0000256" key="3">
    <source>
        <dbReference type="ARBA" id="ARBA00022723"/>
    </source>
</evidence>
<evidence type="ECO:0000256" key="6">
    <source>
        <dbReference type="ARBA" id="ARBA00022884"/>
    </source>
</evidence>
<dbReference type="PANTHER" id="PTHR47545">
    <property type="entry name" value="MULTIFUNCTIONAL CCA PROTEIN"/>
    <property type="match status" value="1"/>
</dbReference>
<evidence type="ECO:0000313" key="8">
    <source>
        <dbReference type="EMBL" id="GAI44201.1"/>
    </source>
</evidence>